<gene>
    <name evidence="7" type="ORF">PFISCL1PPCAC_6592</name>
</gene>
<keyword evidence="2 5" id="KW-0812">Transmembrane</keyword>
<feature type="transmembrane region" description="Helical" evidence="5">
    <location>
        <begin position="26"/>
        <end position="53"/>
    </location>
</feature>
<dbReference type="InterPro" id="IPR019430">
    <property type="entry name" value="7TM_GPCR_serpentine_rcpt_Srx"/>
</dbReference>
<feature type="transmembrane region" description="Helical" evidence="5">
    <location>
        <begin position="104"/>
        <end position="129"/>
    </location>
</feature>
<evidence type="ECO:0000256" key="3">
    <source>
        <dbReference type="ARBA" id="ARBA00022989"/>
    </source>
</evidence>
<evidence type="ECO:0000256" key="2">
    <source>
        <dbReference type="ARBA" id="ARBA00022692"/>
    </source>
</evidence>
<dbReference type="GO" id="GO:0016020">
    <property type="term" value="C:membrane"/>
    <property type="evidence" value="ECO:0007669"/>
    <property type="project" value="UniProtKB-SubCell"/>
</dbReference>
<accession>A0AAV5V9Q6</accession>
<dbReference type="PANTHER" id="PTHR23017">
    <property type="entry name" value="SERPENTINE RECEPTOR, CLASS X"/>
    <property type="match status" value="1"/>
</dbReference>
<comment type="subcellular location">
    <subcellularLocation>
        <location evidence="1">Membrane</location>
    </subcellularLocation>
</comment>
<comment type="caution">
    <text evidence="7">The sequence shown here is derived from an EMBL/GenBank/DDBJ whole genome shotgun (WGS) entry which is preliminary data.</text>
</comment>
<sequence length="258" mass="29535">VGLFGVLSNGLGIYTVKKCRHLHNSFGYLCLSHCIANMGVCATFLFWCAPTTLAQAEVITSNEIGKKIGQLNILFWDACVYSHFSISINRFICITFPLKASNFFTARVTAVFIGIPWLLALFHITPYFWVNDCFIFYDPLTWQWNYADTVCGNYISIYFDFYTGLAVFSVMLVTDMGTLLKLKLIHHKAAVFTDLRDHSHRRRQETRFFFQLLLHFHTSRVAVDGILLYYINIVTSRLQIFLSSTFVWVACHAADGSV</sequence>
<keyword evidence="8" id="KW-1185">Reference proteome</keyword>
<feature type="non-terminal residue" evidence="7">
    <location>
        <position position="1"/>
    </location>
</feature>
<dbReference type="SUPFAM" id="SSF81321">
    <property type="entry name" value="Family A G protein-coupled receptor-like"/>
    <property type="match status" value="1"/>
</dbReference>
<evidence type="ECO:0000259" key="6">
    <source>
        <dbReference type="PROSITE" id="PS50262"/>
    </source>
</evidence>
<keyword evidence="4 5" id="KW-0472">Membrane</keyword>
<dbReference type="CDD" id="cd00637">
    <property type="entry name" value="7tm_classA_rhodopsin-like"/>
    <property type="match status" value="1"/>
</dbReference>
<evidence type="ECO:0000313" key="8">
    <source>
        <dbReference type="Proteomes" id="UP001432322"/>
    </source>
</evidence>
<name>A0AAV5V9Q6_9BILA</name>
<dbReference type="Proteomes" id="UP001432322">
    <property type="component" value="Unassembled WGS sequence"/>
</dbReference>
<feature type="domain" description="G-protein coupled receptors family 1 profile" evidence="6">
    <location>
        <begin position="8"/>
        <end position="216"/>
    </location>
</feature>
<evidence type="ECO:0000256" key="4">
    <source>
        <dbReference type="ARBA" id="ARBA00023136"/>
    </source>
</evidence>
<dbReference type="Pfam" id="PF10328">
    <property type="entry name" value="7TM_GPCR_Srx"/>
    <property type="match status" value="1"/>
</dbReference>
<evidence type="ECO:0000256" key="5">
    <source>
        <dbReference type="SAM" id="Phobius"/>
    </source>
</evidence>
<evidence type="ECO:0000256" key="1">
    <source>
        <dbReference type="ARBA" id="ARBA00004370"/>
    </source>
</evidence>
<dbReference type="PROSITE" id="PS50262">
    <property type="entry name" value="G_PROTEIN_RECEP_F1_2"/>
    <property type="match status" value="1"/>
</dbReference>
<dbReference type="EMBL" id="BTSY01000002">
    <property type="protein sequence ID" value="GMT15295.1"/>
    <property type="molecule type" value="Genomic_DNA"/>
</dbReference>
<dbReference type="Gene3D" id="1.20.1070.10">
    <property type="entry name" value="Rhodopsin 7-helix transmembrane proteins"/>
    <property type="match status" value="1"/>
</dbReference>
<evidence type="ECO:0000313" key="7">
    <source>
        <dbReference type="EMBL" id="GMT15295.1"/>
    </source>
</evidence>
<dbReference type="PANTHER" id="PTHR23017:SF3">
    <property type="entry name" value="G-PROTEIN COUPLED RECEPTORS FAMILY 1 PROFILE DOMAIN-CONTAINING PROTEIN"/>
    <property type="match status" value="1"/>
</dbReference>
<organism evidence="7 8">
    <name type="scientific">Pristionchus fissidentatus</name>
    <dbReference type="NCBI Taxonomy" id="1538716"/>
    <lineage>
        <taxon>Eukaryota</taxon>
        <taxon>Metazoa</taxon>
        <taxon>Ecdysozoa</taxon>
        <taxon>Nematoda</taxon>
        <taxon>Chromadorea</taxon>
        <taxon>Rhabditida</taxon>
        <taxon>Rhabditina</taxon>
        <taxon>Diplogasteromorpha</taxon>
        <taxon>Diplogasteroidea</taxon>
        <taxon>Neodiplogasteridae</taxon>
        <taxon>Pristionchus</taxon>
    </lineage>
</organism>
<dbReference type="AlphaFoldDB" id="A0AAV5V9Q6"/>
<protein>
    <recommendedName>
        <fullName evidence="6">G-protein coupled receptors family 1 profile domain-containing protein</fullName>
    </recommendedName>
</protein>
<feature type="non-terminal residue" evidence="7">
    <location>
        <position position="258"/>
    </location>
</feature>
<dbReference type="InterPro" id="IPR017452">
    <property type="entry name" value="GPCR_Rhodpsn_7TM"/>
</dbReference>
<keyword evidence="3 5" id="KW-1133">Transmembrane helix</keyword>
<reference evidence="7" key="1">
    <citation type="submission" date="2023-10" db="EMBL/GenBank/DDBJ databases">
        <title>Genome assembly of Pristionchus species.</title>
        <authorList>
            <person name="Yoshida K."/>
            <person name="Sommer R.J."/>
        </authorList>
    </citation>
    <scope>NUCLEOTIDE SEQUENCE</scope>
    <source>
        <strain evidence="7">RS5133</strain>
    </source>
</reference>
<proteinExistence type="predicted"/>
<feature type="transmembrane region" description="Helical" evidence="5">
    <location>
        <begin position="154"/>
        <end position="173"/>
    </location>
</feature>